<dbReference type="Pfam" id="PF03441">
    <property type="entry name" value="FAD_binding_7"/>
    <property type="match status" value="1"/>
</dbReference>
<sequence>MSTKFPTAYGSIMERIDEIDPIQYGKTRNYTHGAVTYLSPYISRGVISVRQVQEAILAKGFLPGEIEKFLQELAWREYFQRVWQSKGAAIFEDVKQPQTNVVHRQMIDAIANATTGIDAIDNSIQEFYKTGYLHNHVRMYIASIACNIGQAHWLMPSRWMYAHLLDGDLASNMLSWQWVAGAFANKKYYCNQENINRYTNHYQQNTFLDRATETLAFGFSPPELKSIFRWELGTRLPSIPKPRIDVSKPTLLYNSYNLDPLWRKSEDVNRILLLEPSHFQKYPVSEKVVDFILSLSKNIKGLQWMIGEIADLQAFYQDSIARESVFVSKEHPAFTHYPGVKDNREWLYPQVTGYYPSFSSFWKLCNSKAKNWPDDLS</sequence>
<comment type="caution">
    <text evidence="5">The sequence shown here is derived from an EMBL/GenBank/DDBJ whole genome shotgun (WGS) entry which is preliminary data.</text>
</comment>
<proteinExistence type="predicted"/>
<evidence type="ECO:0000256" key="2">
    <source>
        <dbReference type="ARBA" id="ARBA00022630"/>
    </source>
</evidence>
<dbReference type="PANTHER" id="PTHR11455">
    <property type="entry name" value="CRYPTOCHROME"/>
    <property type="match status" value="1"/>
</dbReference>
<dbReference type="Proteomes" id="UP000613030">
    <property type="component" value="Unassembled WGS sequence"/>
</dbReference>
<accession>A0ABS1KKU4</accession>
<organism evidence="5 6">
    <name type="scientific">Chryseolinea lacunae</name>
    <dbReference type="NCBI Taxonomy" id="2801331"/>
    <lineage>
        <taxon>Bacteria</taxon>
        <taxon>Pseudomonadati</taxon>
        <taxon>Bacteroidota</taxon>
        <taxon>Cytophagia</taxon>
        <taxon>Cytophagales</taxon>
        <taxon>Fulvivirgaceae</taxon>
        <taxon>Chryseolinea</taxon>
    </lineage>
</organism>
<dbReference type="Gene3D" id="1.10.579.10">
    <property type="entry name" value="DNA Cyclobutane Dipyrimidine Photolyase, subunit A, domain 3"/>
    <property type="match status" value="1"/>
</dbReference>
<feature type="domain" description="Cryptochrome/DNA photolyase FAD-binding" evidence="4">
    <location>
        <begin position="69"/>
        <end position="209"/>
    </location>
</feature>
<evidence type="ECO:0000313" key="6">
    <source>
        <dbReference type="Proteomes" id="UP000613030"/>
    </source>
</evidence>
<evidence type="ECO:0000313" key="5">
    <source>
        <dbReference type="EMBL" id="MBL0739970.1"/>
    </source>
</evidence>
<evidence type="ECO:0000256" key="3">
    <source>
        <dbReference type="ARBA" id="ARBA00022827"/>
    </source>
</evidence>
<name>A0ABS1KKU4_9BACT</name>
<dbReference type="SUPFAM" id="SSF48173">
    <property type="entry name" value="Cryptochrome/photolyase FAD-binding domain"/>
    <property type="match status" value="1"/>
</dbReference>
<dbReference type="Gene3D" id="1.25.40.80">
    <property type="match status" value="1"/>
</dbReference>
<comment type="cofactor">
    <cofactor evidence="1">
        <name>FAD</name>
        <dbReference type="ChEBI" id="CHEBI:57692"/>
    </cofactor>
</comment>
<keyword evidence="6" id="KW-1185">Reference proteome</keyword>
<dbReference type="InterPro" id="IPR036134">
    <property type="entry name" value="Crypto/Photolyase_FAD-like_sf"/>
</dbReference>
<reference evidence="5 6" key="1">
    <citation type="submission" date="2021-01" db="EMBL/GenBank/DDBJ databases">
        <title>Chryseolinea sp. Jin1 Genome sequencing and assembly.</title>
        <authorList>
            <person name="Kim I."/>
        </authorList>
    </citation>
    <scope>NUCLEOTIDE SEQUENCE [LARGE SCALE GENOMIC DNA]</scope>
    <source>
        <strain evidence="5 6">Jin1</strain>
    </source>
</reference>
<keyword evidence="2" id="KW-0285">Flavoprotein</keyword>
<dbReference type="InterPro" id="IPR005101">
    <property type="entry name" value="Cryptochr/Photolyase_FAD-bd"/>
</dbReference>
<keyword evidence="3" id="KW-0274">FAD</keyword>
<gene>
    <name evidence="5" type="ORF">JI741_02010</name>
</gene>
<dbReference type="InterPro" id="IPR002081">
    <property type="entry name" value="Cryptochrome/DNA_photolyase_1"/>
</dbReference>
<evidence type="ECO:0000259" key="4">
    <source>
        <dbReference type="Pfam" id="PF03441"/>
    </source>
</evidence>
<dbReference type="EMBL" id="JAERRB010000001">
    <property type="protein sequence ID" value="MBL0739970.1"/>
    <property type="molecule type" value="Genomic_DNA"/>
</dbReference>
<evidence type="ECO:0000256" key="1">
    <source>
        <dbReference type="ARBA" id="ARBA00001974"/>
    </source>
</evidence>
<protein>
    <submittedName>
        <fullName evidence="5">Deoxyribodipyrimidine photolyase</fullName>
    </submittedName>
</protein>
<dbReference type="PANTHER" id="PTHR11455:SF18">
    <property type="entry name" value="SI:CH1073-390K14.1"/>
    <property type="match status" value="1"/>
</dbReference>